<feature type="repeat" description="ANK" evidence="2">
    <location>
        <begin position="1073"/>
        <end position="1105"/>
    </location>
</feature>
<protein>
    <recommendedName>
        <fullName evidence="3">NACHT domain-containing protein</fullName>
    </recommendedName>
</protein>
<dbReference type="Pfam" id="PF24883">
    <property type="entry name" value="NPHP3_N"/>
    <property type="match status" value="1"/>
</dbReference>
<dbReference type="InterPro" id="IPR027417">
    <property type="entry name" value="P-loop_NTPase"/>
</dbReference>
<dbReference type="Pfam" id="PF22939">
    <property type="entry name" value="WHD_GPIID"/>
    <property type="match status" value="1"/>
</dbReference>
<dbReference type="Gene3D" id="3.40.50.300">
    <property type="entry name" value="P-loop containing nucleotide triphosphate hydrolases"/>
    <property type="match status" value="1"/>
</dbReference>
<dbReference type="InterPro" id="IPR002110">
    <property type="entry name" value="Ankyrin_rpt"/>
</dbReference>
<feature type="domain" description="NACHT" evidence="3">
    <location>
        <begin position="262"/>
        <end position="407"/>
    </location>
</feature>
<name>A0AAJ0BFH1_9PEZI</name>
<evidence type="ECO:0000313" key="4">
    <source>
        <dbReference type="EMBL" id="KAK1757325.1"/>
    </source>
</evidence>
<dbReference type="Gene3D" id="1.25.40.20">
    <property type="entry name" value="Ankyrin repeat-containing domain"/>
    <property type="match status" value="2"/>
</dbReference>
<keyword evidence="5" id="KW-1185">Reference proteome</keyword>
<dbReference type="Pfam" id="PF12796">
    <property type="entry name" value="Ank_2"/>
    <property type="match status" value="2"/>
</dbReference>
<dbReference type="Proteomes" id="UP001239445">
    <property type="component" value="Unassembled WGS sequence"/>
</dbReference>
<dbReference type="PROSITE" id="PS50297">
    <property type="entry name" value="ANK_REP_REGION"/>
    <property type="match status" value="2"/>
</dbReference>
<organism evidence="4 5">
    <name type="scientific">Echria macrotheca</name>
    <dbReference type="NCBI Taxonomy" id="438768"/>
    <lineage>
        <taxon>Eukaryota</taxon>
        <taxon>Fungi</taxon>
        <taxon>Dikarya</taxon>
        <taxon>Ascomycota</taxon>
        <taxon>Pezizomycotina</taxon>
        <taxon>Sordariomycetes</taxon>
        <taxon>Sordariomycetidae</taxon>
        <taxon>Sordariales</taxon>
        <taxon>Schizotheciaceae</taxon>
        <taxon>Echria</taxon>
    </lineage>
</organism>
<comment type="caution">
    <text evidence="4">The sequence shown here is derived from an EMBL/GenBank/DDBJ whole genome shotgun (WGS) entry which is preliminary data.</text>
</comment>
<dbReference type="EMBL" id="MU839830">
    <property type="protein sequence ID" value="KAK1757325.1"/>
    <property type="molecule type" value="Genomic_DNA"/>
</dbReference>
<sequence length="1443" mass="161580">MTDVIGAISASLHLTKEVVKYCRCFKSAPSDAANLATEVAAIGRVLEDLQQSLRSSTSRVSFQQTSSLLSCIQDCHRRMQELEASLAPHVSKLGRLLGRAKWPLNQRETVEKVEALHRFMRVFHFATTLDGLTALSLPLGESIQKLDSLQQSYDAGQRQSQAAVKDIVDALRLLPQVDSQIRSLTVKIDNFAAGVDSQNRAQAIKDETTSAYRDLCQMLQKIPICEYQDRHRTLQLTRMNGGSRWIFKTPNYEEWLNGLSVNTLWCNGGPGVGKTYLASVVTDELILRSQRSRDSELVLFFYFDYSKQLDQTALRVLQTLLHQLLSTHSEVPPLAAKLAKDLMAGKPLPSFEEMRELFIKLCGNGQPVFIVLDALDECDALANRKPVLELIKSIKASPARLLVTSRPYPPDVEEVLGDCPQVLVEASDKDIEKYVLEHLEGSVEMRRMLHGMDDLKKRIVDAILHKSQGMFLLPALQVNNILGQTNIDEVEQAINTMPNGLADNLAMTIERIKRQHSQNEARSRLAFLVLRWLATVRRPITTKELQHALAARPGLPQLAALTDPKLFVESCFGLTIIDKETSVIRLVHFSVKEFLQEKRAELFDDPESAAAASCLSYMAVCIRTEPSFVHGLTQGSSLARRTHQWPFWEYAAWNWGLHAANADKSCVGLAEEPLRDFVFSPGLLFPWLSYGALSHPFYQSSEFQTSLLTETSGPLHVAVVYGISSLVKECLFRGFTGNERDGNAATPFMLAAANNRQDTLKVLLEAGFRDINSVDNHGHSALFYAMRSRRTEAFRFLLRRPSIDVNTGNVLDAVEETRHDIPQPVISMLLSHPGFDLQPQSHRSVIYTLFHLARECKAGYLELTEGLLRRPDFHIRQADYEVRQFWETLRDISRCRFFIDRPHNQYASAEMPAKILLIEKTFPGHICSLEALNLIWRFVYFALAGTYQPPGPTLGRLGVYTPADRDVLMDWPQEEALASLTTEGYIASSYWRGMGVNGAPWGMNILCEMDDSWHAFRAKIQSYGISLSTTDSQGRGFIHAICGVRPYWYGYDPAAPLVFLLRMGVDINLRDKAGQTPLHYLVSWGDAELVKTVISWGADPRAIDNEGWTTLHFACKGKRKDVVRLLVDEGADVCATTADGQSVLHVVTQQPWDAEVGAVTRYLVEKGCLLNARDKWGENPGISSTYVSAEALSTYLDLGLDPFEPQGPTNISMLMLCVIWKMRTTSLCLAHLRPSQVAAELNRLGPFGTSVLDHLSQFDRATAADLGFTEEHWRVHKPTPLVTRRKHLVAALIDRIGVMLTLQDKDKHEFAEGAAYSLLQLGADEGARIILEQFLAPESRNMRVPFVRGIFCCCCGGKDAPIFICRVCPLMSLCAACRDAASKGGDYEAVEYCQPAHGFLEFPGDHWRDLPDGKVNLEGQTYDEFLVQLKEWCARELESLGDS</sequence>
<evidence type="ECO:0000313" key="5">
    <source>
        <dbReference type="Proteomes" id="UP001239445"/>
    </source>
</evidence>
<reference evidence="4" key="1">
    <citation type="submission" date="2023-06" db="EMBL/GenBank/DDBJ databases">
        <title>Genome-scale phylogeny and comparative genomics of the fungal order Sordariales.</title>
        <authorList>
            <consortium name="Lawrence Berkeley National Laboratory"/>
            <person name="Hensen N."/>
            <person name="Bonometti L."/>
            <person name="Westerberg I."/>
            <person name="Brannstrom I.O."/>
            <person name="Guillou S."/>
            <person name="Cros-Aarteil S."/>
            <person name="Calhoun S."/>
            <person name="Haridas S."/>
            <person name="Kuo A."/>
            <person name="Mondo S."/>
            <person name="Pangilinan J."/>
            <person name="Riley R."/>
            <person name="Labutti K."/>
            <person name="Andreopoulos B."/>
            <person name="Lipzen A."/>
            <person name="Chen C."/>
            <person name="Yanf M."/>
            <person name="Daum C."/>
            <person name="Ng V."/>
            <person name="Clum A."/>
            <person name="Steindorff A."/>
            <person name="Ohm R."/>
            <person name="Martin F."/>
            <person name="Silar P."/>
            <person name="Natvig D."/>
            <person name="Lalanne C."/>
            <person name="Gautier V."/>
            <person name="Ament-Velasquez S.L."/>
            <person name="Kruys A."/>
            <person name="Hutchinson M.I."/>
            <person name="Powell A.J."/>
            <person name="Barry K."/>
            <person name="Miller A.N."/>
            <person name="Grigoriev I.V."/>
            <person name="Debuchy R."/>
            <person name="Gladieux P."/>
            <person name="Thoren M.H."/>
            <person name="Johannesson H."/>
        </authorList>
    </citation>
    <scope>NUCLEOTIDE SEQUENCE</scope>
    <source>
        <strain evidence="4">PSN4</strain>
    </source>
</reference>
<gene>
    <name evidence="4" type="ORF">QBC47DRAFT_154070</name>
</gene>
<dbReference type="PANTHER" id="PTHR10039:SF15">
    <property type="entry name" value="NACHT DOMAIN-CONTAINING PROTEIN"/>
    <property type="match status" value="1"/>
</dbReference>
<accession>A0AAJ0BFH1</accession>
<keyword evidence="2" id="KW-0040">ANK repeat</keyword>
<dbReference type="SUPFAM" id="SSF48403">
    <property type="entry name" value="Ankyrin repeat"/>
    <property type="match status" value="1"/>
</dbReference>
<dbReference type="InterPro" id="IPR007111">
    <property type="entry name" value="NACHT_NTPase"/>
</dbReference>
<dbReference type="InterPro" id="IPR054471">
    <property type="entry name" value="GPIID_WHD"/>
</dbReference>
<dbReference type="PROSITE" id="PS50837">
    <property type="entry name" value="NACHT"/>
    <property type="match status" value="1"/>
</dbReference>
<feature type="repeat" description="ANK" evidence="2">
    <location>
        <begin position="1106"/>
        <end position="1138"/>
    </location>
</feature>
<dbReference type="InterPro" id="IPR036770">
    <property type="entry name" value="Ankyrin_rpt-contain_sf"/>
</dbReference>
<evidence type="ECO:0000259" key="3">
    <source>
        <dbReference type="PROSITE" id="PS50837"/>
    </source>
</evidence>
<dbReference type="PROSITE" id="PS50088">
    <property type="entry name" value="ANK_REPEAT"/>
    <property type="match status" value="2"/>
</dbReference>
<proteinExistence type="predicted"/>
<dbReference type="SMART" id="SM00248">
    <property type="entry name" value="ANK"/>
    <property type="match status" value="5"/>
</dbReference>
<evidence type="ECO:0000256" key="1">
    <source>
        <dbReference type="ARBA" id="ARBA00022737"/>
    </source>
</evidence>
<dbReference type="InterPro" id="IPR056884">
    <property type="entry name" value="NPHP3-like_N"/>
</dbReference>
<evidence type="ECO:0000256" key="2">
    <source>
        <dbReference type="PROSITE-ProRule" id="PRU00023"/>
    </source>
</evidence>
<dbReference type="SUPFAM" id="SSF52540">
    <property type="entry name" value="P-loop containing nucleoside triphosphate hydrolases"/>
    <property type="match status" value="1"/>
</dbReference>
<keyword evidence="1" id="KW-0677">Repeat</keyword>
<dbReference type="PANTHER" id="PTHR10039">
    <property type="entry name" value="AMELOGENIN"/>
    <property type="match status" value="1"/>
</dbReference>